<protein>
    <submittedName>
        <fullName evidence="1">Uncharacterized protein</fullName>
    </submittedName>
</protein>
<proteinExistence type="predicted"/>
<reference evidence="2 4" key="3">
    <citation type="submission" date="2019-08" db="EMBL/GenBank/DDBJ databases">
        <authorList>
            <person name="Kuhnert P."/>
        </authorList>
    </citation>
    <scope>NUCLEOTIDE SEQUENCE [LARGE SCALE GENOMIC DNA]</scope>
    <source>
        <strain evidence="2 4">B36.5</strain>
    </source>
</reference>
<evidence type="ECO:0000313" key="1">
    <source>
        <dbReference type="EMBL" id="CEM62527.1"/>
    </source>
</evidence>
<dbReference type="RefSeq" id="WP_024752957.1">
    <property type="nucleotide sequence ID" value="NZ_CDNC01000034.1"/>
</dbReference>
<reference evidence="1" key="2">
    <citation type="submission" date="2015-01" db="EMBL/GenBank/DDBJ databases">
        <authorList>
            <person name="Xiang T."/>
            <person name="Song Y."/>
            <person name="Huang L."/>
            <person name="Wang B."/>
            <person name="Wu P."/>
        </authorList>
    </citation>
    <scope>NUCLEOTIDE SEQUENCE [LARGE SCALE GENOMIC DNA]</scope>
    <source>
        <strain evidence="1">V1</strain>
    </source>
</reference>
<sequence>MILYEYYLVFPDGERQEIPYPVQVYSLVDMNGRALNIPLPTNKMLAYQVSGKRTFEECGIVQTFYLLEQFDANELMEFT</sequence>
<organism evidence="1 3">
    <name type="scientific">Treponema phagedenis</name>
    <dbReference type="NCBI Taxonomy" id="162"/>
    <lineage>
        <taxon>Bacteria</taxon>
        <taxon>Pseudomonadati</taxon>
        <taxon>Spirochaetota</taxon>
        <taxon>Spirochaetia</taxon>
        <taxon>Spirochaetales</taxon>
        <taxon>Treponemataceae</taxon>
        <taxon>Treponema</taxon>
    </lineage>
</organism>
<dbReference type="Proteomes" id="UP000042527">
    <property type="component" value="Unassembled WGS sequence"/>
</dbReference>
<gene>
    <name evidence="2" type="ORF">FUT82_03565</name>
    <name evidence="1" type="ORF">TPHV1_40030</name>
</gene>
<dbReference type="EMBL" id="CP042817">
    <property type="protein sequence ID" value="QEJ97152.1"/>
    <property type="molecule type" value="Genomic_DNA"/>
</dbReference>
<dbReference type="AlphaFoldDB" id="A0A0B7GY62"/>
<dbReference type="OrthoDB" id="361544at2"/>
<evidence type="ECO:0000313" key="3">
    <source>
        <dbReference type="Proteomes" id="UP000042527"/>
    </source>
</evidence>
<evidence type="ECO:0000313" key="4">
    <source>
        <dbReference type="Proteomes" id="UP000323594"/>
    </source>
</evidence>
<dbReference type="Proteomes" id="UP000323594">
    <property type="component" value="Chromosome"/>
</dbReference>
<keyword evidence="3" id="KW-1185">Reference proteome</keyword>
<dbReference type="EMBL" id="CDNC01000034">
    <property type="protein sequence ID" value="CEM62527.1"/>
    <property type="molecule type" value="Genomic_DNA"/>
</dbReference>
<accession>A0A0B7GY62</accession>
<name>A0A0B7GY62_TREPH</name>
<reference evidence="3" key="1">
    <citation type="submission" date="2015-01" db="EMBL/GenBank/DDBJ databases">
        <authorList>
            <person name="Manzoor Shahid"/>
            <person name="Zubair Saima"/>
        </authorList>
    </citation>
    <scope>NUCLEOTIDE SEQUENCE [LARGE SCALE GENOMIC DNA]</scope>
    <source>
        <strain evidence="3">V1</strain>
    </source>
</reference>
<evidence type="ECO:0000313" key="2">
    <source>
        <dbReference type="EMBL" id="QEJ97152.1"/>
    </source>
</evidence>